<reference evidence="4 5" key="1">
    <citation type="journal article" date="2016" name="Mol. Biol. Evol.">
        <title>Comparative Genomics of Early-Diverging Mushroom-Forming Fungi Provides Insights into the Origins of Lignocellulose Decay Capabilities.</title>
        <authorList>
            <person name="Nagy L.G."/>
            <person name="Riley R."/>
            <person name="Tritt A."/>
            <person name="Adam C."/>
            <person name="Daum C."/>
            <person name="Floudas D."/>
            <person name="Sun H."/>
            <person name="Yadav J.S."/>
            <person name="Pangilinan J."/>
            <person name="Larsson K.H."/>
            <person name="Matsuura K."/>
            <person name="Barry K."/>
            <person name="Labutti K."/>
            <person name="Kuo R."/>
            <person name="Ohm R.A."/>
            <person name="Bhattacharya S.S."/>
            <person name="Shirouzu T."/>
            <person name="Yoshinaga Y."/>
            <person name="Martin F.M."/>
            <person name="Grigoriev I.V."/>
            <person name="Hibbett D.S."/>
        </authorList>
    </citation>
    <scope>NUCLEOTIDE SEQUENCE [LARGE SCALE GENOMIC DNA]</scope>
    <source>
        <strain evidence="4 5">HHB12733</strain>
    </source>
</reference>
<dbReference type="EC" id="1.1.1.100" evidence="2"/>
<name>A0A165I1P1_9BASI</name>
<dbReference type="Gene3D" id="3.40.50.720">
    <property type="entry name" value="NAD(P)-binding Rossmann-like Domain"/>
    <property type="match status" value="1"/>
</dbReference>
<dbReference type="NCBIfam" id="NF009384">
    <property type="entry name" value="PRK12743.1"/>
    <property type="match status" value="1"/>
</dbReference>
<keyword evidence="5" id="KW-1185">Reference proteome</keyword>
<dbReference type="InterPro" id="IPR036291">
    <property type="entry name" value="NAD(P)-bd_dom_sf"/>
</dbReference>
<comment type="catalytic activity">
    <reaction evidence="3">
        <text>a (3R)-hydroxyacyl-[ACP] + NADP(+) = a 3-oxoacyl-[ACP] + NADPH + H(+)</text>
        <dbReference type="Rhea" id="RHEA:17397"/>
        <dbReference type="Rhea" id="RHEA-COMP:9916"/>
        <dbReference type="Rhea" id="RHEA-COMP:9945"/>
        <dbReference type="ChEBI" id="CHEBI:15378"/>
        <dbReference type="ChEBI" id="CHEBI:57783"/>
        <dbReference type="ChEBI" id="CHEBI:58349"/>
        <dbReference type="ChEBI" id="CHEBI:78776"/>
        <dbReference type="ChEBI" id="CHEBI:78827"/>
        <dbReference type="EC" id="1.1.1.100"/>
    </reaction>
</comment>
<dbReference type="PANTHER" id="PTHR42879:SF2">
    <property type="entry name" value="3-OXOACYL-[ACYL-CARRIER-PROTEIN] REDUCTASE FABG"/>
    <property type="match status" value="1"/>
</dbReference>
<protein>
    <recommendedName>
        <fullName evidence="2">3-oxoacyl-[acyl-carrier-protein] reductase</fullName>
        <ecNumber evidence="2">1.1.1.100</ecNumber>
    </recommendedName>
</protein>
<evidence type="ECO:0000256" key="1">
    <source>
        <dbReference type="ARBA" id="ARBA00006484"/>
    </source>
</evidence>
<organism evidence="4 5">
    <name type="scientific">Calocera cornea HHB12733</name>
    <dbReference type="NCBI Taxonomy" id="1353952"/>
    <lineage>
        <taxon>Eukaryota</taxon>
        <taxon>Fungi</taxon>
        <taxon>Dikarya</taxon>
        <taxon>Basidiomycota</taxon>
        <taxon>Agaricomycotina</taxon>
        <taxon>Dacrymycetes</taxon>
        <taxon>Dacrymycetales</taxon>
        <taxon>Dacrymycetaceae</taxon>
        <taxon>Calocera</taxon>
    </lineage>
</organism>
<dbReference type="PANTHER" id="PTHR42879">
    <property type="entry name" value="3-OXOACYL-(ACYL-CARRIER-PROTEIN) REDUCTASE"/>
    <property type="match status" value="1"/>
</dbReference>
<dbReference type="FunFam" id="3.40.50.720:FF:000084">
    <property type="entry name" value="Short-chain dehydrogenase reductase"/>
    <property type="match status" value="1"/>
</dbReference>
<dbReference type="InterPro" id="IPR002347">
    <property type="entry name" value="SDR_fam"/>
</dbReference>
<dbReference type="InParanoid" id="A0A165I1P1"/>
<sequence length="260" mass="27483">MSGRVAIVTGSESGIGKACALTLARKGWDVGVCWYLSEDAGKAVVVEVEALGRRAESRYMDLTDPPVSGAVIDDFVKSFGRIDALVNCAGIGVRGTVLDMPWETWRKVLSINLDGPFILSQHASRQMVKQGEGGVIINITSVHEHSPSVAATAYVPSKHGLGGLTKAMAMDLAQYGIRVCAVAPGYIATPMTGMDGVDVHTRKRSKLPIARPGAPEEVANLVAWLCSDEASYVTGTSFPVDGGFLICNPQFPPPGLKIEG</sequence>
<dbReference type="OrthoDB" id="498125at2759"/>
<accession>A0A165I1P1</accession>
<dbReference type="Pfam" id="PF13561">
    <property type="entry name" value="adh_short_C2"/>
    <property type="match status" value="1"/>
</dbReference>
<dbReference type="SUPFAM" id="SSF51735">
    <property type="entry name" value="NAD(P)-binding Rossmann-fold domains"/>
    <property type="match status" value="1"/>
</dbReference>
<comment type="similarity">
    <text evidence="1">Belongs to the short-chain dehydrogenases/reductases (SDR) family.</text>
</comment>
<dbReference type="STRING" id="1353952.A0A165I1P1"/>
<dbReference type="PRINTS" id="PR00080">
    <property type="entry name" value="SDRFAMILY"/>
</dbReference>
<evidence type="ECO:0000313" key="4">
    <source>
        <dbReference type="EMBL" id="KZT60020.1"/>
    </source>
</evidence>
<evidence type="ECO:0000313" key="5">
    <source>
        <dbReference type="Proteomes" id="UP000076842"/>
    </source>
</evidence>
<dbReference type="EMBL" id="KV423935">
    <property type="protein sequence ID" value="KZT60020.1"/>
    <property type="molecule type" value="Genomic_DNA"/>
</dbReference>
<dbReference type="PRINTS" id="PR00081">
    <property type="entry name" value="GDHRDH"/>
</dbReference>
<proteinExistence type="inferred from homology"/>
<dbReference type="GO" id="GO:0004316">
    <property type="term" value="F:3-oxoacyl-[acyl-carrier-protein] reductase (NADPH) activity"/>
    <property type="evidence" value="ECO:0007669"/>
    <property type="project" value="UniProtKB-EC"/>
</dbReference>
<evidence type="ECO:0000256" key="2">
    <source>
        <dbReference type="ARBA" id="ARBA00012948"/>
    </source>
</evidence>
<dbReference type="CDD" id="cd05233">
    <property type="entry name" value="SDR_c"/>
    <property type="match status" value="1"/>
</dbReference>
<dbReference type="InterPro" id="IPR050259">
    <property type="entry name" value="SDR"/>
</dbReference>
<evidence type="ECO:0000256" key="3">
    <source>
        <dbReference type="ARBA" id="ARBA00048508"/>
    </source>
</evidence>
<dbReference type="FunCoup" id="A0A165I1P1">
    <property type="interactions" value="23"/>
</dbReference>
<gene>
    <name evidence="4" type="ORF">CALCODRAFT_481098</name>
</gene>
<dbReference type="AlphaFoldDB" id="A0A165I1P1"/>
<dbReference type="Proteomes" id="UP000076842">
    <property type="component" value="Unassembled WGS sequence"/>
</dbReference>